<dbReference type="PRINTS" id="PR00061">
    <property type="entry name" value="RIBOSOMALL19"/>
</dbReference>
<dbReference type="InterPro" id="IPR018257">
    <property type="entry name" value="Ribosomal_bL19_CS"/>
</dbReference>
<keyword evidence="4 6" id="KW-0687">Ribonucleoprotein</keyword>
<protein>
    <recommendedName>
        <fullName evidence="5 6">Large ribosomal subunit protein bL19</fullName>
    </recommendedName>
</protein>
<evidence type="ECO:0000313" key="8">
    <source>
        <dbReference type="EMBL" id="NJI03184.1"/>
    </source>
</evidence>
<evidence type="ECO:0000256" key="1">
    <source>
        <dbReference type="ARBA" id="ARBA00002349"/>
    </source>
</evidence>
<dbReference type="Gene3D" id="2.30.30.790">
    <property type="match status" value="1"/>
</dbReference>
<dbReference type="AlphaFoldDB" id="A0A085UI74"/>
<dbReference type="Pfam" id="PF01245">
    <property type="entry name" value="Ribosomal_L19"/>
    <property type="match status" value="1"/>
</dbReference>
<accession>A0A085UI74</accession>
<proteinExistence type="inferred from homology"/>
<dbReference type="PROSITE" id="PS01015">
    <property type="entry name" value="RIBOSOMAL_L19"/>
    <property type="match status" value="1"/>
</dbReference>
<dbReference type="FunFam" id="2.30.30.790:FF:000001">
    <property type="entry name" value="50S ribosomal protein L19"/>
    <property type="match status" value="1"/>
</dbReference>
<reference evidence="9 11" key="1">
    <citation type="submission" date="2017-04" db="EMBL/GenBank/DDBJ databases">
        <title>Staphylococcus agnetis, a potential pathogen in the broiler production.</title>
        <authorList>
            <person name="Poulsen L."/>
        </authorList>
    </citation>
    <scope>NUCLEOTIDE SEQUENCE [LARGE SCALE GENOMIC DNA]</scope>
    <source>
        <strain evidence="9 11">723_310714_2_2_spleen</strain>
    </source>
</reference>
<keyword evidence="11" id="KW-1185">Reference proteome</keyword>
<dbReference type="GO" id="GO:0022625">
    <property type="term" value="C:cytosolic large ribosomal subunit"/>
    <property type="evidence" value="ECO:0007669"/>
    <property type="project" value="TreeGrafter"/>
</dbReference>
<dbReference type="PANTHER" id="PTHR15680">
    <property type="entry name" value="RIBOSOMAL PROTEIN L19"/>
    <property type="match status" value="1"/>
</dbReference>
<dbReference type="GO" id="GO:0006412">
    <property type="term" value="P:translation"/>
    <property type="evidence" value="ECO:0007669"/>
    <property type="project" value="UniProtKB-UniRule"/>
</dbReference>
<evidence type="ECO:0000256" key="4">
    <source>
        <dbReference type="ARBA" id="ARBA00023274"/>
    </source>
</evidence>
<evidence type="ECO:0000256" key="7">
    <source>
        <dbReference type="RuleBase" id="RU000559"/>
    </source>
</evidence>
<dbReference type="HAMAP" id="MF_00402">
    <property type="entry name" value="Ribosomal_bL19"/>
    <property type="match status" value="1"/>
</dbReference>
<name>A0A085UI74_9STAP</name>
<dbReference type="InterPro" id="IPR008991">
    <property type="entry name" value="Translation_prot_SH3-like_sf"/>
</dbReference>
<gene>
    <name evidence="6 8" type="primary">rplS</name>
    <name evidence="9" type="ORF">B9M88_00985</name>
    <name evidence="8" type="ORF">GLV84_10130</name>
    <name evidence="10" type="ORF">MUA95_07555</name>
</gene>
<dbReference type="Proteomes" id="UP000646308">
    <property type="component" value="Unassembled WGS sequence"/>
</dbReference>
<dbReference type="eggNOG" id="COG0335">
    <property type="taxonomic scope" value="Bacteria"/>
</dbReference>
<keyword evidence="3 6" id="KW-0689">Ribosomal protein</keyword>
<evidence type="ECO:0000256" key="5">
    <source>
        <dbReference type="ARBA" id="ARBA00035171"/>
    </source>
</evidence>
<evidence type="ECO:0000256" key="6">
    <source>
        <dbReference type="HAMAP-Rule" id="MF_00402"/>
    </source>
</evidence>
<dbReference type="SUPFAM" id="SSF50104">
    <property type="entry name" value="Translation proteins SH3-like domain"/>
    <property type="match status" value="1"/>
</dbReference>
<reference evidence="8" key="2">
    <citation type="submission" date="2019-11" db="EMBL/GenBank/DDBJ databases">
        <title>Whole genome comparisons of Staphylococcus agnetis isolates from cattle and chickens.</title>
        <authorList>
            <person name="Rhoads D."/>
            <person name="Shwani A."/>
            <person name="Adkins P."/>
            <person name="Calcutt M."/>
            <person name="Middleton J."/>
        </authorList>
    </citation>
    <scope>NUCLEOTIDE SEQUENCE</scope>
    <source>
        <strain evidence="8">1387</strain>
    </source>
</reference>
<comment type="function">
    <text evidence="1 6 7">This protein is located at the 30S-50S ribosomal subunit interface and may play a role in the structure and function of the aminoacyl-tRNA binding site.</text>
</comment>
<comment type="similarity">
    <text evidence="2 6 7">Belongs to the bacterial ribosomal protein bL19 family.</text>
</comment>
<evidence type="ECO:0000256" key="2">
    <source>
        <dbReference type="ARBA" id="ARBA00005781"/>
    </source>
</evidence>
<dbReference type="EMBL" id="CP094809">
    <property type="protein sequence ID" value="UXU56424.1"/>
    <property type="molecule type" value="Genomic_DNA"/>
</dbReference>
<dbReference type="Proteomes" id="UP001065705">
    <property type="component" value="Chromosome"/>
</dbReference>
<evidence type="ECO:0000313" key="9">
    <source>
        <dbReference type="EMBL" id="OTW32282.1"/>
    </source>
</evidence>
<organism evidence="8 12">
    <name type="scientific">Staphylococcus agnetis</name>
    <dbReference type="NCBI Taxonomy" id="985762"/>
    <lineage>
        <taxon>Bacteria</taxon>
        <taxon>Bacillati</taxon>
        <taxon>Bacillota</taxon>
        <taxon>Bacilli</taxon>
        <taxon>Bacillales</taxon>
        <taxon>Staphylococcaceae</taxon>
        <taxon>Staphylococcus</taxon>
    </lineage>
</organism>
<dbReference type="GeneID" id="57691375"/>
<dbReference type="NCBIfam" id="TIGR01024">
    <property type="entry name" value="rplS_bact"/>
    <property type="match status" value="1"/>
</dbReference>
<dbReference type="InterPro" id="IPR038657">
    <property type="entry name" value="Ribosomal_bL19_sf"/>
</dbReference>
<dbReference type="GO" id="GO:0003735">
    <property type="term" value="F:structural constituent of ribosome"/>
    <property type="evidence" value="ECO:0007669"/>
    <property type="project" value="InterPro"/>
</dbReference>
<evidence type="ECO:0000313" key="11">
    <source>
        <dbReference type="Proteomes" id="UP000195208"/>
    </source>
</evidence>
<evidence type="ECO:0000256" key="3">
    <source>
        <dbReference type="ARBA" id="ARBA00022980"/>
    </source>
</evidence>
<evidence type="ECO:0000313" key="10">
    <source>
        <dbReference type="EMBL" id="UXU56424.1"/>
    </source>
</evidence>
<dbReference type="InterPro" id="IPR001857">
    <property type="entry name" value="Ribosomal_bL19"/>
</dbReference>
<reference evidence="10" key="3">
    <citation type="submission" date="2022-03" db="EMBL/GenBank/DDBJ databases">
        <title>Comparative Genomics of East African Camel-Associated Staphylococcaceae spp.: Diversity and Inheritance of Traits Involved in Host-Pathogen Interactions.</title>
        <authorList>
            <person name="Akarsu H."/>
            <person name="Liljander A."/>
            <person name="Younan M."/>
            <person name="Brodard I."/>
            <person name="Glucks I."/>
            <person name="Labroussaa F."/>
            <person name="Overesch G."/>
            <person name="Kuhnert P."/>
            <person name="Perreten V."/>
            <person name="Drexler J.F."/>
            <person name="Corman V.M."/>
            <person name="Falquet L."/>
            <person name="Jores J."/>
        </authorList>
    </citation>
    <scope>NUCLEOTIDE SEQUENCE</scope>
    <source>
        <strain evidence="10">IVB6197</strain>
    </source>
</reference>
<sequence>MTNHKLIEAVTKSQLRDDIPTFRAGDTLRVHVRIVEGTRERIQVFEGVVIKRRGGGISETFTVRKISSGVGVERTFPLHTPKIEKIELKRRGKVRRAKLYYLRSLRGKAARIQEIR</sequence>
<dbReference type="EMBL" id="NEFX01000001">
    <property type="protein sequence ID" value="OTW32282.1"/>
    <property type="molecule type" value="Genomic_DNA"/>
</dbReference>
<dbReference type="PANTHER" id="PTHR15680:SF9">
    <property type="entry name" value="LARGE RIBOSOMAL SUBUNIT PROTEIN BL19M"/>
    <property type="match status" value="1"/>
</dbReference>
<dbReference type="Proteomes" id="UP000195208">
    <property type="component" value="Unassembled WGS sequence"/>
</dbReference>
<dbReference type="PIRSF" id="PIRSF002191">
    <property type="entry name" value="Ribosomal_L19"/>
    <property type="match status" value="1"/>
</dbReference>
<evidence type="ECO:0000313" key="12">
    <source>
        <dbReference type="Proteomes" id="UP000646308"/>
    </source>
</evidence>
<dbReference type="EMBL" id="WMFL01000082">
    <property type="protein sequence ID" value="NJI03184.1"/>
    <property type="molecule type" value="Genomic_DNA"/>
</dbReference>
<dbReference type="RefSeq" id="WP_037564712.1">
    <property type="nucleotide sequence ID" value="NZ_CP031266.1"/>
</dbReference>